<feature type="compositionally biased region" description="Low complexity" evidence="1">
    <location>
        <begin position="135"/>
        <end position="162"/>
    </location>
</feature>
<feature type="compositionally biased region" description="Low complexity" evidence="1">
    <location>
        <begin position="80"/>
        <end position="93"/>
    </location>
</feature>
<evidence type="ECO:0000313" key="2">
    <source>
        <dbReference type="EMBL" id="EAU46953.1"/>
    </source>
</evidence>
<reference evidence="2 3" key="1">
    <citation type="journal article" date="2010" name="J. Bacteriol.">
        <title>Genome sequences of Pelagibaca bermudensis HTCC2601T and Maritimibacter alkaliphilus HTCC2654T, the type strains of two marine Roseobacter genera.</title>
        <authorList>
            <person name="Thrash J.C."/>
            <person name="Cho J.C."/>
            <person name="Ferriera S."/>
            <person name="Johnson J."/>
            <person name="Vergin K.L."/>
            <person name="Giovannoni S.J."/>
        </authorList>
    </citation>
    <scope>NUCLEOTIDE SEQUENCE [LARGE SCALE GENOMIC DNA]</scope>
    <source>
        <strain evidence="3">DSM 26914 / JCM 13377 / KCTC 12554 / HTCC2601</strain>
    </source>
</reference>
<evidence type="ECO:0000256" key="1">
    <source>
        <dbReference type="SAM" id="MobiDB-lite"/>
    </source>
</evidence>
<dbReference type="RefSeq" id="WP_007797242.1">
    <property type="nucleotide sequence ID" value="NZ_DS022276.1"/>
</dbReference>
<protein>
    <submittedName>
        <fullName evidence="2">Uncharacterized protein</fullName>
    </submittedName>
</protein>
<feature type="compositionally biased region" description="Polar residues" evidence="1">
    <location>
        <begin position="40"/>
        <end position="65"/>
    </location>
</feature>
<dbReference type="HOGENOM" id="CLU_1633809_0_0_5"/>
<dbReference type="EMBL" id="AATQ01000010">
    <property type="protein sequence ID" value="EAU46953.1"/>
    <property type="molecule type" value="Genomic_DNA"/>
</dbReference>
<name>Q0FS06_SALBH</name>
<keyword evidence="3" id="KW-1185">Reference proteome</keyword>
<evidence type="ECO:0000313" key="3">
    <source>
        <dbReference type="Proteomes" id="UP000006230"/>
    </source>
</evidence>
<organism evidence="2 3">
    <name type="scientific">Salipiger bermudensis (strain DSM 26914 / JCM 13377 / KCTC 12554 / HTCC2601)</name>
    <name type="common">Pelagibaca bermudensis</name>
    <dbReference type="NCBI Taxonomy" id="314265"/>
    <lineage>
        <taxon>Bacteria</taxon>
        <taxon>Pseudomonadati</taxon>
        <taxon>Pseudomonadota</taxon>
        <taxon>Alphaproteobacteria</taxon>
        <taxon>Rhodobacterales</taxon>
        <taxon>Roseobacteraceae</taxon>
        <taxon>Salipiger</taxon>
    </lineage>
</organism>
<comment type="caution">
    <text evidence="2">The sequence shown here is derived from an EMBL/GenBank/DDBJ whole genome shotgun (WGS) entry which is preliminary data.</text>
</comment>
<dbReference type="Proteomes" id="UP000006230">
    <property type="component" value="Unassembled WGS sequence"/>
</dbReference>
<accession>Q0FS06</accession>
<feature type="region of interest" description="Disordered" evidence="1">
    <location>
        <begin position="1"/>
        <end position="103"/>
    </location>
</feature>
<gene>
    <name evidence="2" type="ORF">R2601_17504</name>
</gene>
<proteinExistence type="predicted"/>
<sequence>MITSAAAGLFSPSAAQPVAKPAEPETTAPVTVSAVETAIEETTASAGATPVAANSGSDETASTAAKPSERSGATSARADAPSGATGTAAAPETASEDDLAAARAEAIATQESFKKSLLVASMSTETGESAPELGATPSRGAASYAAARNAEAEAPNGRSIAA</sequence>
<feature type="region of interest" description="Disordered" evidence="1">
    <location>
        <begin position="123"/>
        <end position="162"/>
    </location>
</feature>
<dbReference type="AlphaFoldDB" id="Q0FS06"/>